<dbReference type="EMBL" id="RHJS01000002">
    <property type="protein sequence ID" value="RRK33786.1"/>
    <property type="molecule type" value="Genomic_DNA"/>
</dbReference>
<dbReference type="Pfam" id="PF04397">
    <property type="entry name" value="LytTR"/>
    <property type="match status" value="1"/>
</dbReference>
<keyword evidence="4" id="KW-0010">Activator</keyword>
<evidence type="ECO:0000313" key="11">
    <source>
        <dbReference type="Proteomes" id="UP000274920"/>
    </source>
</evidence>
<evidence type="ECO:0000256" key="5">
    <source>
        <dbReference type="ARBA" id="ARBA00024867"/>
    </source>
</evidence>
<proteinExistence type="predicted"/>
<comment type="function">
    <text evidence="6">Required for high-level post-exponential phase expression of a series of secreted proteins.</text>
</comment>
<evidence type="ECO:0000313" key="10">
    <source>
        <dbReference type="EMBL" id="RRK33786.1"/>
    </source>
</evidence>
<evidence type="ECO:0000259" key="9">
    <source>
        <dbReference type="PROSITE" id="PS50930"/>
    </source>
</evidence>
<dbReference type="PANTHER" id="PTHR37299">
    <property type="entry name" value="TRANSCRIPTIONAL REGULATOR-RELATED"/>
    <property type="match status" value="1"/>
</dbReference>
<feature type="domain" description="HTH LytTR-type" evidence="9">
    <location>
        <begin position="143"/>
        <end position="245"/>
    </location>
</feature>
<dbReference type="CDD" id="cd17533">
    <property type="entry name" value="REC_LytTR_AgrA-like"/>
    <property type="match status" value="1"/>
</dbReference>
<dbReference type="Gene3D" id="2.40.50.1020">
    <property type="entry name" value="LytTr DNA-binding domain"/>
    <property type="match status" value="1"/>
</dbReference>
<dbReference type="SMART" id="SM00448">
    <property type="entry name" value="REC"/>
    <property type="match status" value="1"/>
</dbReference>
<feature type="modified residue" description="4-aspartylphosphate" evidence="7">
    <location>
        <position position="60"/>
    </location>
</feature>
<dbReference type="InterPro" id="IPR011006">
    <property type="entry name" value="CheY-like_superfamily"/>
</dbReference>
<name>A0A426DM03_9FIRM</name>
<accession>A0A426DM03</accession>
<dbReference type="GO" id="GO:0000156">
    <property type="term" value="F:phosphorelay response regulator activity"/>
    <property type="evidence" value="ECO:0007669"/>
    <property type="project" value="InterPro"/>
</dbReference>
<keyword evidence="7" id="KW-0597">Phosphoprotein</keyword>
<dbReference type="InterPro" id="IPR046947">
    <property type="entry name" value="LytR-like"/>
</dbReference>
<dbReference type="Proteomes" id="UP000274920">
    <property type="component" value="Unassembled WGS sequence"/>
</dbReference>
<evidence type="ECO:0000256" key="1">
    <source>
        <dbReference type="ARBA" id="ARBA00018672"/>
    </source>
</evidence>
<evidence type="ECO:0000256" key="4">
    <source>
        <dbReference type="ARBA" id="ARBA00023159"/>
    </source>
</evidence>
<dbReference type="PROSITE" id="PS50930">
    <property type="entry name" value="HTH_LYTTR"/>
    <property type="match status" value="1"/>
</dbReference>
<keyword evidence="11" id="KW-1185">Reference proteome</keyword>
<protein>
    <recommendedName>
        <fullName evidence="1">Stage 0 sporulation protein A homolog</fullName>
    </recommendedName>
</protein>
<dbReference type="RefSeq" id="WP_125128995.1">
    <property type="nucleotide sequence ID" value="NZ_RHJS01000002.1"/>
</dbReference>
<keyword evidence="10" id="KW-0238">DNA-binding</keyword>
<dbReference type="PROSITE" id="PS50110">
    <property type="entry name" value="RESPONSE_REGULATORY"/>
    <property type="match status" value="1"/>
</dbReference>
<dbReference type="GO" id="GO:0003677">
    <property type="term" value="F:DNA binding"/>
    <property type="evidence" value="ECO:0007669"/>
    <property type="project" value="UniProtKB-KW"/>
</dbReference>
<dbReference type="SUPFAM" id="SSF52172">
    <property type="entry name" value="CheY-like"/>
    <property type="match status" value="1"/>
</dbReference>
<comment type="function">
    <text evidence="5">May play the central regulatory role in sporulation. It may be an element of the effector pathway responsible for the activation of sporulation genes in response to nutritional stress. Spo0A may act in concert with spo0H (a sigma factor) to control the expression of some genes that are critical to the sporulation process.</text>
</comment>
<evidence type="ECO:0000256" key="6">
    <source>
        <dbReference type="ARBA" id="ARBA00037164"/>
    </source>
</evidence>
<dbReference type="SMART" id="SM00850">
    <property type="entry name" value="LytTR"/>
    <property type="match status" value="1"/>
</dbReference>
<feature type="domain" description="Response regulatory" evidence="8">
    <location>
        <begin position="3"/>
        <end position="126"/>
    </location>
</feature>
<comment type="caution">
    <text evidence="10">The sequence shown here is derived from an EMBL/GenBank/DDBJ whole genome shotgun (WGS) entry which is preliminary data.</text>
</comment>
<evidence type="ECO:0000256" key="7">
    <source>
        <dbReference type="PROSITE-ProRule" id="PRU00169"/>
    </source>
</evidence>
<evidence type="ECO:0000256" key="2">
    <source>
        <dbReference type="ARBA" id="ARBA00022490"/>
    </source>
</evidence>
<sequence>MIDIYICEDNQKQLNLFKKYISNTILIEEMDMKIALATSDPHALLEKILTAENTGLFFLDIDLKSDMDGLALAQRIRQIQPRCFIIFITSHSEMSFLTFQYKVEALDFIIKDTQEHIKSKIHECLLDVEHKYTSLNNKINRAFVIRQNDRCITIDYNDIICFETSGNIHKVLLHAKKRVIEFSGQLKEVEKQLDYRFYRCHRSYIVNRDNITEVDFTAMTVSMNNGETIPVSVRLKKGLKKMMEKQK</sequence>
<evidence type="ECO:0000259" key="8">
    <source>
        <dbReference type="PROSITE" id="PS50110"/>
    </source>
</evidence>
<dbReference type="InterPro" id="IPR007492">
    <property type="entry name" value="LytTR_DNA-bd_dom"/>
</dbReference>
<dbReference type="PANTHER" id="PTHR37299:SF3">
    <property type="entry name" value="STAGE 0 SPORULATION PROTEIN A HOMOLOG"/>
    <property type="match status" value="1"/>
</dbReference>
<dbReference type="Gene3D" id="3.40.50.2300">
    <property type="match status" value="1"/>
</dbReference>
<dbReference type="InterPro" id="IPR001789">
    <property type="entry name" value="Sig_transdc_resp-reg_receiver"/>
</dbReference>
<keyword evidence="2" id="KW-0963">Cytoplasm</keyword>
<dbReference type="AlphaFoldDB" id="A0A426DM03"/>
<evidence type="ECO:0000256" key="3">
    <source>
        <dbReference type="ARBA" id="ARBA00023012"/>
    </source>
</evidence>
<keyword evidence="3" id="KW-0902">Two-component regulatory system</keyword>
<organism evidence="10 11">
    <name type="scientific">Schaedlerella arabinosiphila</name>
    <dbReference type="NCBI Taxonomy" id="2044587"/>
    <lineage>
        <taxon>Bacteria</taxon>
        <taxon>Bacillati</taxon>
        <taxon>Bacillota</taxon>
        <taxon>Clostridia</taxon>
        <taxon>Lachnospirales</taxon>
        <taxon>Lachnospiraceae</taxon>
        <taxon>Schaedlerella</taxon>
    </lineage>
</organism>
<dbReference type="Pfam" id="PF00072">
    <property type="entry name" value="Response_reg"/>
    <property type="match status" value="1"/>
</dbReference>
<reference evidence="10" key="1">
    <citation type="submission" date="2018-10" db="EMBL/GenBank/DDBJ databases">
        <title>Schaedlerella arabinophila gen. nov. sp. nov., isolated from the mouse intestinal tract and comparative analysis with the genome of the closely related altered Schaedler flora strain ASF502.</title>
        <authorList>
            <person name="Miyake S."/>
            <person name="Soh M."/>
            <person name="Seedorf H."/>
        </authorList>
    </citation>
    <scope>NUCLEOTIDE SEQUENCE [LARGE SCALE GENOMIC DNA]</scope>
    <source>
        <strain evidence="10">DSM 106076</strain>
    </source>
</reference>
<gene>
    <name evidence="10" type="ORF">EBB54_22295</name>
</gene>